<evidence type="ECO:0000256" key="3">
    <source>
        <dbReference type="SAM" id="Phobius"/>
    </source>
</evidence>
<evidence type="ECO:0000256" key="1">
    <source>
        <dbReference type="ARBA" id="ARBA00023002"/>
    </source>
</evidence>
<comment type="caution">
    <text evidence="4">The sequence shown here is derived from an EMBL/GenBank/DDBJ whole genome shotgun (WGS) entry which is preliminary data.</text>
</comment>
<organism evidence="4 5">
    <name type="scientific">Lithospermum erythrorhizon</name>
    <name type="common">Purple gromwell</name>
    <name type="synonym">Lithospermum officinale var. erythrorhizon</name>
    <dbReference type="NCBI Taxonomy" id="34254"/>
    <lineage>
        <taxon>Eukaryota</taxon>
        <taxon>Viridiplantae</taxon>
        <taxon>Streptophyta</taxon>
        <taxon>Embryophyta</taxon>
        <taxon>Tracheophyta</taxon>
        <taxon>Spermatophyta</taxon>
        <taxon>Magnoliopsida</taxon>
        <taxon>eudicotyledons</taxon>
        <taxon>Gunneridae</taxon>
        <taxon>Pentapetalae</taxon>
        <taxon>asterids</taxon>
        <taxon>lamiids</taxon>
        <taxon>Boraginales</taxon>
        <taxon>Boraginaceae</taxon>
        <taxon>Boraginoideae</taxon>
        <taxon>Lithospermeae</taxon>
        <taxon>Lithospermum</taxon>
    </lineage>
</organism>
<sequence>MTTFIVKPLLLGNAISFSTLYPPSLRLLVFSLIGYIVTNYIVLLLCIRLGIKSKVLEQAEKMRTEGVSITLSKNGWTALDAIGVGNELRSQFLELKGIELKTNDGKVLQSIKFKEEDPRLHFCFKIVHFIPSSLMVGSPFTCAFEAHQLTPDDNRNTLRLHLMFQRVALKHPERGMPLVL</sequence>
<gene>
    <name evidence="4" type="ORF">LIER_38227</name>
</gene>
<dbReference type="EMBL" id="BAABME010019130">
    <property type="protein sequence ID" value="GAA0156177.1"/>
    <property type="molecule type" value="Genomic_DNA"/>
</dbReference>
<keyword evidence="1" id="KW-0560">Oxidoreductase</keyword>
<keyword evidence="3" id="KW-0472">Membrane</keyword>
<dbReference type="InterPro" id="IPR036188">
    <property type="entry name" value="FAD/NAD-bd_sf"/>
</dbReference>
<evidence type="ECO:0000313" key="4">
    <source>
        <dbReference type="EMBL" id="GAA0156177.1"/>
    </source>
</evidence>
<dbReference type="Gene3D" id="3.30.9.30">
    <property type="match status" value="1"/>
</dbReference>
<dbReference type="PANTHER" id="PTHR45934:SF17">
    <property type="entry name" value="FAD-DEPENDENT URATE HYDROXYLASE-LIKE"/>
    <property type="match status" value="1"/>
</dbReference>
<dbReference type="InterPro" id="IPR044560">
    <property type="entry name" value="MOase"/>
</dbReference>
<dbReference type="Gene3D" id="3.50.50.60">
    <property type="entry name" value="FAD/NAD(P)-binding domain"/>
    <property type="match status" value="1"/>
</dbReference>
<keyword evidence="3" id="KW-1133">Transmembrane helix</keyword>
<dbReference type="SUPFAM" id="SSF51905">
    <property type="entry name" value="FAD/NAD(P)-binding domain"/>
    <property type="match status" value="1"/>
</dbReference>
<protein>
    <submittedName>
        <fullName evidence="4">Uncharacterized protein</fullName>
    </submittedName>
</protein>
<keyword evidence="3" id="KW-0812">Transmembrane</keyword>
<dbReference type="PANTHER" id="PTHR45934">
    <property type="entry name" value="FAD/NAD(P)-BINDING OXIDOREDUCTASE FAMILY PROTEIN"/>
    <property type="match status" value="1"/>
</dbReference>
<evidence type="ECO:0000256" key="2">
    <source>
        <dbReference type="ARBA" id="ARBA00023033"/>
    </source>
</evidence>
<accession>A0AAV3Q1R9</accession>
<proteinExistence type="predicted"/>
<keyword evidence="2" id="KW-0503">Monooxygenase</keyword>
<evidence type="ECO:0000313" key="5">
    <source>
        <dbReference type="Proteomes" id="UP001454036"/>
    </source>
</evidence>
<dbReference type="GO" id="GO:0004497">
    <property type="term" value="F:monooxygenase activity"/>
    <property type="evidence" value="ECO:0007669"/>
    <property type="project" value="UniProtKB-KW"/>
</dbReference>
<dbReference type="Proteomes" id="UP001454036">
    <property type="component" value="Unassembled WGS sequence"/>
</dbReference>
<keyword evidence="5" id="KW-1185">Reference proteome</keyword>
<name>A0AAV3Q1R9_LITER</name>
<feature type="transmembrane region" description="Helical" evidence="3">
    <location>
        <begin position="27"/>
        <end position="51"/>
    </location>
</feature>
<dbReference type="AlphaFoldDB" id="A0AAV3Q1R9"/>
<reference evidence="4 5" key="1">
    <citation type="submission" date="2024-01" db="EMBL/GenBank/DDBJ databases">
        <title>The complete chloroplast genome sequence of Lithospermum erythrorhizon: insights into the phylogenetic relationship among Boraginaceae species and the maternal lineages of purple gromwells.</title>
        <authorList>
            <person name="Okada T."/>
            <person name="Watanabe K."/>
        </authorList>
    </citation>
    <scope>NUCLEOTIDE SEQUENCE [LARGE SCALE GENOMIC DNA]</scope>
</reference>